<dbReference type="InterPro" id="IPR015410">
    <property type="entry name" value="DUF1985"/>
</dbReference>
<evidence type="ECO:0000313" key="3">
    <source>
        <dbReference type="Proteomes" id="UP000236630"/>
    </source>
</evidence>
<name>A0A2H5PDR6_CITUN</name>
<dbReference type="AlphaFoldDB" id="A0A2H5PDR6"/>
<feature type="domain" description="DUF1985" evidence="1">
    <location>
        <begin position="58"/>
        <end position="182"/>
    </location>
</feature>
<dbReference type="EMBL" id="BDQV01000063">
    <property type="protein sequence ID" value="GAY50494.1"/>
    <property type="molecule type" value="Genomic_DNA"/>
</dbReference>
<organism evidence="2 3">
    <name type="scientific">Citrus unshiu</name>
    <name type="common">Satsuma mandarin</name>
    <name type="synonym">Citrus nobilis var. unshiu</name>
    <dbReference type="NCBI Taxonomy" id="55188"/>
    <lineage>
        <taxon>Eukaryota</taxon>
        <taxon>Viridiplantae</taxon>
        <taxon>Streptophyta</taxon>
        <taxon>Embryophyta</taxon>
        <taxon>Tracheophyta</taxon>
        <taxon>Spermatophyta</taxon>
        <taxon>Magnoliopsida</taxon>
        <taxon>eudicotyledons</taxon>
        <taxon>Gunneridae</taxon>
        <taxon>Pentapetalae</taxon>
        <taxon>rosids</taxon>
        <taxon>malvids</taxon>
        <taxon>Sapindales</taxon>
        <taxon>Rutaceae</taxon>
        <taxon>Aurantioideae</taxon>
        <taxon>Citrus</taxon>
    </lineage>
</organism>
<dbReference type="Pfam" id="PF09331">
    <property type="entry name" value="DUF1985"/>
    <property type="match status" value="1"/>
</dbReference>
<evidence type="ECO:0000313" key="2">
    <source>
        <dbReference type="EMBL" id="GAY50494.1"/>
    </source>
</evidence>
<proteinExistence type="predicted"/>
<dbReference type="Proteomes" id="UP000236630">
    <property type="component" value="Unassembled WGS sequence"/>
</dbReference>
<evidence type="ECO:0000259" key="1">
    <source>
        <dbReference type="Pfam" id="PF09331"/>
    </source>
</evidence>
<accession>A0A2H5PDR6</accession>
<protein>
    <recommendedName>
        <fullName evidence="1">DUF1985 domain-containing protein</fullName>
    </recommendedName>
</protein>
<dbReference type="PANTHER" id="PTHR48450">
    <property type="entry name" value="DUF1985 DOMAIN-CONTAINING PROTEIN"/>
    <property type="match status" value="1"/>
</dbReference>
<dbReference type="PANTHER" id="PTHR48450:SF1">
    <property type="entry name" value="DUF1985 DOMAIN-CONTAINING PROTEIN"/>
    <property type="match status" value="1"/>
</dbReference>
<gene>
    <name evidence="2" type="ORF">CUMW_127110</name>
</gene>
<sequence length="279" mass="32874">MCMLSSVVKAIEEKLTKRQLSMFKKDIFGHFLECRSFPFSGVILHNLLLWQVAHEEDSREDQLWFPIGKHLIRLSIVEWCLVTGLSFGVDTNQENDEMEQRLRNTYFGGVHCKINVKQFDAVFKENERYGRIKDCAVLFYGQSTKCKKNHCQIHFDWLDQVDDIQYFRKRPWGLLSWEMIYESLDNALFEKNEKFKKTRLKNPYHNIEKYNPYGFTSGVQHTMSKSMTDVDMLYSLDGWNMLASTISDLSYGVKTRGKLSQLRARRNKKEALAIAVFLY</sequence>
<comment type="caution">
    <text evidence="2">The sequence shown here is derived from an EMBL/GenBank/DDBJ whole genome shotgun (WGS) entry which is preliminary data.</text>
</comment>
<reference evidence="2 3" key="1">
    <citation type="journal article" date="2017" name="Front. Genet.">
        <title>Draft sequencing of the heterozygous diploid genome of Satsuma (Citrus unshiu Marc.) using a hybrid assembly approach.</title>
        <authorList>
            <person name="Shimizu T."/>
            <person name="Tanizawa Y."/>
            <person name="Mochizuki T."/>
            <person name="Nagasaki H."/>
            <person name="Yoshioka T."/>
            <person name="Toyoda A."/>
            <person name="Fujiyama A."/>
            <person name="Kaminuma E."/>
            <person name="Nakamura Y."/>
        </authorList>
    </citation>
    <scope>NUCLEOTIDE SEQUENCE [LARGE SCALE GENOMIC DNA]</scope>
    <source>
        <strain evidence="3">cv. Miyagawa wase</strain>
    </source>
</reference>
<keyword evidence="3" id="KW-1185">Reference proteome</keyword>